<name>A0A7S4N3C1_9STRA</name>
<sequence>MWKTTKDWVERVQNDAAFFTNRDLLVSLPQIHRIMIVMLLDRLRRPGVRAETTERLQDPKRKRCQITKGIMLDIGDSIGSVVTNMMLVILGKTNTGIGLPRAHRYFARKRGSGHVEQAACFSSTPIAFPKTNVSIILQVT</sequence>
<organism evidence="1">
    <name type="scientific">Odontella aurita</name>
    <dbReference type="NCBI Taxonomy" id="265563"/>
    <lineage>
        <taxon>Eukaryota</taxon>
        <taxon>Sar</taxon>
        <taxon>Stramenopiles</taxon>
        <taxon>Ochrophyta</taxon>
        <taxon>Bacillariophyta</taxon>
        <taxon>Mediophyceae</taxon>
        <taxon>Biddulphiophycidae</taxon>
        <taxon>Eupodiscales</taxon>
        <taxon>Odontellaceae</taxon>
        <taxon>Odontella</taxon>
    </lineage>
</organism>
<dbReference type="AlphaFoldDB" id="A0A7S4N3C1"/>
<proteinExistence type="predicted"/>
<reference evidence="1" key="1">
    <citation type="submission" date="2021-01" db="EMBL/GenBank/DDBJ databases">
        <authorList>
            <person name="Corre E."/>
            <person name="Pelletier E."/>
            <person name="Niang G."/>
            <person name="Scheremetjew M."/>
            <person name="Finn R."/>
            <person name="Kale V."/>
            <person name="Holt S."/>
            <person name="Cochrane G."/>
            <person name="Meng A."/>
            <person name="Brown T."/>
            <person name="Cohen L."/>
        </authorList>
    </citation>
    <scope>NUCLEOTIDE SEQUENCE</scope>
    <source>
        <strain evidence="1">Isolate 1302-5</strain>
    </source>
</reference>
<evidence type="ECO:0000313" key="1">
    <source>
        <dbReference type="EMBL" id="CAE2262471.1"/>
    </source>
</evidence>
<accession>A0A7S4N3C1</accession>
<dbReference type="EMBL" id="HBKQ01039887">
    <property type="protein sequence ID" value="CAE2262471.1"/>
    <property type="molecule type" value="Transcribed_RNA"/>
</dbReference>
<gene>
    <name evidence="1" type="ORF">OAUR00152_LOCUS27524</name>
</gene>
<protein>
    <submittedName>
        <fullName evidence="1">Uncharacterized protein</fullName>
    </submittedName>
</protein>